<evidence type="ECO:0000256" key="1">
    <source>
        <dbReference type="SAM" id="SignalP"/>
    </source>
</evidence>
<feature type="signal peptide" evidence="1">
    <location>
        <begin position="1"/>
        <end position="28"/>
    </location>
</feature>
<reference evidence="2 3" key="1">
    <citation type="journal article" date="2014" name="ISME J.">
        <title>Candidatus Competibacter-lineage genomes retrieved from metagenomes reveal functional metabolic diversity.</title>
        <authorList>
            <person name="McIlroy S.J."/>
            <person name="Albertsen M."/>
            <person name="Andresen E.K."/>
            <person name="Saunders A.M."/>
            <person name="Kristiansen R."/>
            <person name="Stokholm-Bjerregaard M."/>
            <person name="Nielsen K.L."/>
            <person name="Nielsen P.H."/>
        </authorList>
    </citation>
    <scope>NUCLEOTIDE SEQUENCE [LARGE SCALE GENOMIC DNA]</scope>
    <source>
        <strain evidence="2 3">Run_B_J11</strain>
    </source>
</reference>
<comment type="caution">
    <text evidence="2">The sequence shown here is derived from an EMBL/GenBank/DDBJ whole genome shotgun (WGS) entry which is preliminary data.</text>
</comment>
<sequence length="417" mass="43704">MGFRMNKVAVAVAATLGITVAGIGTAQADEILFPYIVTSATVTTLVTTINNVTALDSSAATPTKLHYRYWYKNGARAENNAATCEEVNRTLPSSANDVVTIDVGGKIKKDNLGILFEDVKVSTLPASDGRGYGAASFSLLAGLTQPVRSFLVVDNNDFTTTESFFRTSDSIAGEAIVLEFANGAAWGYSAYNASGRFDANGSRTNAYDFSDFVETTGEVLSGQAGRGFVPVAVAPRFVDGDPTKGDDVITKFFVTPIAQSTFSTATNTWVPPVGGQLRGDLTTRVRLAVQDQDLGAAVMYDRDEAPISGQVPQSVTCVGAVDFKDLLSEGARGLVPAGGWSNLVVGGATGVNTQEAVVIKLEYNTKTSPSLPALGIINNAIWLRKGIKESIPTPASGPRVSLSTVGFDINAVSSTAN</sequence>
<dbReference type="AlphaFoldDB" id="A0A7U7G8L0"/>
<dbReference type="EMBL" id="CBTK010000046">
    <property type="protein sequence ID" value="CDH43921.1"/>
    <property type="molecule type" value="Genomic_DNA"/>
</dbReference>
<feature type="chain" id="PRO_5030901097" evidence="1">
    <location>
        <begin position="29"/>
        <end position="417"/>
    </location>
</feature>
<organism evidence="2 3">
    <name type="scientific">Candidatus Contendobacter odensis Run_B_J11</name>
    <dbReference type="NCBI Taxonomy" id="1400861"/>
    <lineage>
        <taxon>Bacteria</taxon>
        <taxon>Pseudomonadati</taxon>
        <taxon>Pseudomonadota</taxon>
        <taxon>Gammaproteobacteria</taxon>
        <taxon>Candidatus Competibacteraceae</taxon>
        <taxon>Candidatus Contendibacter</taxon>
    </lineage>
</organism>
<gene>
    <name evidence="2" type="ORF">BN874_140014</name>
</gene>
<name>A0A7U7G8L0_9GAMM</name>
<evidence type="ECO:0000313" key="3">
    <source>
        <dbReference type="Proteomes" id="UP000019184"/>
    </source>
</evidence>
<dbReference type="Proteomes" id="UP000019184">
    <property type="component" value="Unassembled WGS sequence"/>
</dbReference>
<keyword evidence="1" id="KW-0732">Signal</keyword>
<protein>
    <submittedName>
        <fullName evidence="2">Uncharacterized protein</fullName>
    </submittedName>
</protein>
<keyword evidence="3" id="KW-1185">Reference proteome</keyword>
<proteinExistence type="predicted"/>
<accession>A0A7U7G8L0</accession>
<evidence type="ECO:0000313" key="2">
    <source>
        <dbReference type="EMBL" id="CDH43921.1"/>
    </source>
</evidence>